<evidence type="ECO:0000313" key="3">
    <source>
        <dbReference type="EMBL" id="SCC78834.1"/>
    </source>
</evidence>
<dbReference type="OrthoDB" id="7159357at2"/>
<evidence type="ECO:0000259" key="1">
    <source>
        <dbReference type="Pfam" id="PF13717"/>
    </source>
</evidence>
<evidence type="ECO:0000313" key="5">
    <source>
        <dbReference type="Proteomes" id="UP000182800"/>
    </source>
</evidence>
<feature type="domain" description="Zinc finger/thioredoxin putative" evidence="1">
    <location>
        <begin position="1"/>
        <end position="36"/>
    </location>
</feature>
<reference evidence="2 4" key="1">
    <citation type="submission" date="2015-09" db="EMBL/GenBank/DDBJ databases">
        <title>Identification and resolution of microdiversity through metagenomic sequencing of parallel consortia.</title>
        <authorList>
            <person name="Nelson W.C."/>
            <person name="Romine M.F."/>
            <person name="Lindemann S.R."/>
        </authorList>
    </citation>
    <scope>NUCLEOTIDE SEQUENCE [LARGE SCALE GENOMIC DNA]</scope>
    <source>
        <strain evidence="2">HL-109</strain>
    </source>
</reference>
<name>A0A0P8BRI8_9HYPH</name>
<dbReference type="RefSeq" id="WP_074443493.1">
    <property type="nucleotide sequence ID" value="NZ_FMBM01000001.1"/>
</dbReference>
<protein>
    <submittedName>
        <fullName evidence="3">MJ0042 family finger-like domain-containing protein</fullName>
    </submittedName>
</protein>
<comment type="caution">
    <text evidence="2">The sequence shown here is derived from an EMBL/GenBank/DDBJ whole genome shotgun (WGS) entry which is preliminary data.</text>
</comment>
<dbReference type="Proteomes" id="UP000050497">
    <property type="component" value="Unassembled WGS sequence"/>
</dbReference>
<dbReference type="EMBL" id="FMBM01000001">
    <property type="protein sequence ID" value="SCC78834.1"/>
    <property type="molecule type" value="Genomic_DNA"/>
</dbReference>
<dbReference type="STRING" id="1653334.GA0071312_0519"/>
<dbReference type="EMBL" id="LJSX01000003">
    <property type="protein sequence ID" value="KPQ12187.1"/>
    <property type="molecule type" value="Genomic_DNA"/>
</dbReference>
<evidence type="ECO:0000313" key="4">
    <source>
        <dbReference type="Proteomes" id="UP000050497"/>
    </source>
</evidence>
<dbReference type="InterPro" id="IPR011723">
    <property type="entry name" value="Znf/thioredoxin_put"/>
</dbReference>
<evidence type="ECO:0000313" key="2">
    <source>
        <dbReference type="EMBL" id="KPQ12187.1"/>
    </source>
</evidence>
<gene>
    <name evidence="3" type="ORF">GA0071312_0519</name>
    <name evidence="2" type="ORF">HLUCCO17_03215</name>
</gene>
<organism evidence="2 4">
    <name type="scientific">Saliniramus fredricksonii</name>
    <dbReference type="NCBI Taxonomy" id="1653334"/>
    <lineage>
        <taxon>Bacteria</taxon>
        <taxon>Pseudomonadati</taxon>
        <taxon>Pseudomonadota</taxon>
        <taxon>Alphaproteobacteria</taxon>
        <taxon>Hyphomicrobiales</taxon>
        <taxon>Salinarimonadaceae</taxon>
        <taxon>Saliniramus</taxon>
    </lineage>
</organism>
<keyword evidence="5" id="KW-1185">Reference proteome</keyword>
<dbReference type="Proteomes" id="UP000182800">
    <property type="component" value="Unassembled WGS sequence"/>
</dbReference>
<dbReference type="NCBIfam" id="TIGR02098">
    <property type="entry name" value="MJ0042_CXXC"/>
    <property type="match status" value="1"/>
</dbReference>
<dbReference type="Pfam" id="PF13717">
    <property type="entry name" value="Zn_ribbon_4"/>
    <property type="match status" value="1"/>
</dbReference>
<proteinExistence type="predicted"/>
<dbReference type="AlphaFoldDB" id="A0A0P8BRI8"/>
<sequence>MLIVCPSCESEFAIDPALLRPNGRKLRCASCREVFFIDAPDDEEAFDADDPVAASLARRMRGEEEAGPEIAVDARNLRPTAHDASGQRAGGLLRRLTGAVTGLAYGICGALRRLPLTPIFAMLLLGMVIGGLIGRESVVRQLPATAQLYEMAGMPVNLRGLELMEVRSERTREDDGEYLTVHGTIVNRTDRSHMVPPVAVILRAETGQPVYSWNVEADRRTLHPGENVGFRARLVAPPAEARQVLVRFAANAEIAGSRD</sequence>
<reference evidence="3 5" key="2">
    <citation type="submission" date="2016-08" db="EMBL/GenBank/DDBJ databases">
        <authorList>
            <person name="Varghese N."/>
            <person name="Submissions Spin"/>
        </authorList>
    </citation>
    <scope>NUCLEOTIDE SEQUENCE [LARGE SCALE GENOMIC DNA]</scope>
    <source>
        <strain evidence="3 5">HL-109</strain>
    </source>
</reference>
<accession>A0A0P8BRI8</accession>